<dbReference type="EMBL" id="BGZK01002890">
    <property type="protein sequence ID" value="GBP97185.1"/>
    <property type="molecule type" value="Genomic_DNA"/>
</dbReference>
<evidence type="ECO:0000313" key="2">
    <source>
        <dbReference type="Proteomes" id="UP000299102"/>
    </source>
</evidence>
<proteinExistence type="predicted"/>
<keyword evidence="2" id="KW-1185">Reference proteome</keyword>
<dbReference type="Proteomes" id="UP000299102">
    <property type="component" value="Unassembled WGS sequence"/>
</dbReference>
<accession>A0A4C2ADW2</accession>
<gene>
    <name evidence="1" type="ORF">EVAR_68921_1</name>
</gene>
<sequence>MPCPMVDWRLGAAVQSSERDQLEGPNLNLLNRSGVRLFLDLLHPVNDAGTGMSLGLGPELLEENTVLAGPLCRLSVRRSSAICAAEVRTSNGTYHGDTMAVEASYQFASLLPTADEMQARNREKMAGVDQ</sequence>
<name>A0A4C2ADW2_EUMVA</name>
<organism evidence="1 2">
    <name type="scientific">Eumeta variegata</name>
    <name type="common">Bagworm moth</name>
    <name type="synonym">Eumeta japonica</name>
    <dbReference type="NCBI Taxonomy" id="151549"/>
    <lineage>
        <taxon>Eukaryota</taxon>
        <taxon>Metazoa</taxon>
        <taxon>Ecdysozoa</taxon>
        <taxon>Arthropoda</taxon>
        <taxon>Hexapoda</taxon>
        <taxon>Insecta</taxon>
        <taxon>Pterygota</taxon>
        <taxon>Neoptera</taxon>
        <taxon>Endopterygota</taxon>
        <taxon>Lepidoptera</taxon>
        <taxon>Glossata</taxon>
        <taxon>Ditrysia</taxon>
        <taxon>Tineoidea</taxon>
        <taxon>Psychidae</taxon>
        <taxon>Oiketicinae</taxon>
        <taxon>Eumeta</taxon>
    </lineage>
</organism>
<reference evidence="1 2" key="1">
    <citation type="journal article" date="2019" name="Commun. Biol.">
        <title>The bagworm genome reveals a unique fibroin gene that provides high tensile strength.</title>
        <authorList>
            <person name="Kono N."/>
            <person name="Nakamura H."/>
            <person name="Ohtoshi R."/>
            <person name="Tomita M."/>
            <person name="Numata K."/>
            <person name="Arakawa K."/>
        </authorList>
    </citation>
    <scope>NUCLEOTIDE SEQUENCE [LARGE SCALE GENOMIC DNA]</scope>
</reference>
<dbReference type="AlphaFoldDB" id="A0A4C2ADW2"/>
<comment type="caution">
    <text evidence="1">The sequence shown here is derived from an EMBL/GenBank/DDBJ whole genome shotgun (WGS) entry which is preliminary data.</text>
</comment>
<evidence type="ECO:0000313" key="1">
    <source>
        <dbReference type="EMBL" id="GBP97185.1"/>
    </source>
</evidence>
<protein>
    <submittedName>
        <fullName evidence="1">Uncharacterized protein</fullName>
    </submittedName>
</protein>